<dbReference type="InterPro" id="IPR007813">
    <property type="entry name" value="PilN"/>
</dbReference>
<dbReference type="EMBL" id="LCLV01000036">
    <property type="protein sequence ID" value="KKU21917.1"/>
    <property type="molecule type" value="Genomic_DNA"/>
</dbReference>
<dbReference type="Proteomes" id="UP000034643">
    <property type="component" value="Unassembled WGS sequence"/>
</dbReference>
<dbReference type="InterPro" id="IPR052534">
    <property type="entry name" value="Extracell_DNA_Util/SecSys_Comp"/>
</dbReference>
<evidence type="ECO:0000256" key="1">
    <source>
        <dbReference type="SAM" id="Phobius"/>
    </source>
</evidence>
<organism evidence="2 3">
    <name type="scientific">Candidatus Woesebacteria bacterium GW2011_GWF1_46_13</name>
    <dbReference type="NCBI Taxonomy" id="1618602"/>
    <lineage>
        <taxon>Bacteria</taxon>
        <taxon>Candidatus Woeseibacteriota</taxon>
    </lineage>
</organism>
<comment type="caution">
    <text evidence="2">The sequence shown here is derived from an EMBL/GenBank/DDBJ whole genome shotgun (WGS) entry which is preliminary data.</text>
</comment>
<keyword evidence="1" id="KW-1133">Transmembrane helix</keyword>
<protein>
    <submittedName>
        <fullName evidence="2">Fimbrial assembly family protein</fullName>
    </submittedName>
</protein>
<feature type="transmembrane region" description="Helical" evidence="1">
    <location>
        <begin position="34"/>
        <end position="55"/>
    </location>
</feature>
<evidence type="ECO:0000313" key="3">
    <source>
        <dbReference type="Proteomes" id="UP000034643"/>
    </source>
</evidence>
<dbReference type="PANTHER" id="PTHR40278">
    <property type="entry name" value="DNA UTILIZATION PROTEIN HOFN"/>
    <property type="match status" value="1"/>
</dbReference>
<reference evidence="2 3" key="1">
    <citation type="journal article" date="2015" name="Nature">
        <title>rRNA introns, odd ribosomes, and small enigmatic genomes across a large radiation of phyla.</title>
        <authorList>
            <person name="Brown C.T."/>
            <person name="Hug L.A."/>
            <person name="Thomas B.C."/>
            <person name="Sharon I."/>
            <person name="Castelle C.J."/>
            <person name="Singh A."/>
            <person name="Wilkins M.J."/>
            <person name="Williams K.H."/>
            <person name="Banfield J.F."/>
        </authorList>
    </citation>
    <scope>NUCLEOTIDE SEQUENCE [LARGE SCALE GENOMIC DNA]</scope>
</reference>
<evidence type="ECO:0000313" key="2">
    <source>
        <dbReference type="EMBL" id="KKU21917.1"/>
    </source>
</evidence>
<dbReference type="PANTHER" id="PTHR40278:SF1">
    <property type="entry name" value="DNA UTILIZATION PROTEIN HOFN"/>
    <property type="match status" value="1"/>
</dbReference>
<proteinExistence type="predicted"/>
<keyword evidence="1" id="KW-0812">Transmembrane</keyword>
<accession>A0A0G1NNK3</accession>
<keyword evidence="1" id="KW-0472">Membrane</keyword>
<dbReference type="AlphaFoldDB" id="A0A0G1NNK3"/>
<gene>
    <name evidence="2" type="ORF">UX34_C0036G0003</name>
</gene>
<sequence length="183" mass="20479">MAARKSKAQINLLPQEEFAGTTIGRTLRWAMSTFRIIVIVTEMVVMVAFLSRFWLDARNADLNDLIKQKSAVLSASTEFEKEFKDTQKKLKIFSSLSEDVGTASSTLGTITSFLPNDVFLLTYSFNSKSAQVKGAAQNEISIAQFIVNLEKSERFEEVTLTNLDTSDDSQFTFTLLITPRKEG</sequence>
<name>A0A0G1NNK3_9BACT</name>
<dbReference type="Pfam" id="PF05137">
    <property type="entry name" value="PilN"/>
    <property type="match status" value="1"/>
</dbReference>